<keyword evidence="1" id="KW-1133">Transmembrane helix</keyword>
<reference evidence="3 4" key="1">
    <citation type="submission" date="2019-06" db="EMBL/GenBank/DDBJ databases">
        <title>Aeromicrobium sp. nov., isolated from a maize field.</title>
        <authorList>
            <person name="Lin S.-Y."/>
            <person name="Tsai C.-F."/>
            <person name="Young C.-C."/>
        </authorList>
    </citation>
    <scope>NUCLEOTIDE SEQUENCE [LARGE SCALE GENOMIC DNA]</scope>
    <source>
        <strain evidence="3 4">CC-CFT486</strain>
    </source>
</reference>
<comment type="caution">
    <text evidence="3">The sequence shown here is derived from an EMBL/GenBank/DDBJ whole genome shotgun (WGS) entry which is preliminary data.</text>
</comment>
<feature type="transmembrane region" description="Helical" evidence="1">
    <location>
        <begin position="80"/>
        <end position="100"/>
    </location>
</feature>
<evidence type="ECO:0000256" key="1">
    <source>
        <dbReference type="SAM" id="Phobius"/>
    </source>
</evidence>
<dbReference type="OrthoDB" id="5148888at2"/>
<dbReference type="RefSeq" id="WP_147682970.1">
    <property type="nucleotide sequence ID" value="NZ_VDUX01000001.1"/>
</dbReference>
<dbReference type="InterPro" id="IPR046201">
    <property type="entry name" value="DUF6234"/>
</dbReference>
<evidence type="ECO:0000259" key="2">
    <source>
        <dbReference type="Pfam" id="PF19747"/>
    </source>
</evidence>
<dbReference type="Proteomes" id="UP000321571">
    <property type="component" value="Unassembled WGS sequence"/>
</dbReference>
<accession>A0A5C8NPU7</accession>
<name>A0A5C8NPU7_9ACTN</name>
<keyword evidence="4" id="KW-1185">Reference proteome</keyword>
<dbReference type="AlphaFoldDB" id="A0A5C8NPU7"/>
<feature type="transmembrane region" description="Helical" evidence="1">
    <location>
        <begin position="12"/>
        <end position="33"/>
    </location>
</feature>
<gene>
    <name evidence="3" type="ORF">FHP06_01095</name>
</gene>
<evidence type="ECO:0000313" key="4">
    <source>
        <dbReference type="Proteomes" id="UP000321571"/>
    </source>
</evidence>
<sequence length="131" mass="14089">MIGGRGVLLARGAGIGLLVLEPLVILLLWWQFLDVYLSFFGDTREAEPGDGRRYLVTASICLACPLVAGAAAVLVRSRRLFWWSVAGLVLAVVAGVLFAVPDDRFTRDEPTYPIDPGYTPCYSGSNDCPGG</sequence>
<evidence type="ECO:0000313" key="3">
    <source>
        <dbReference type="EMBL" id="TXL62871.1"/>
    </source>
</evidence>
<keyword evidence="1" id="KW-0472">Membrane</keyword>
<protein>
    <recommendedName>
        <fullName evidence="2">DUF6234 domain-containing protein</fullName>
    </recommendedName>
</protein>
<keyword evidence="1" id="KW-0812">Transmembrane</keyword>
<proteinExistence type="predicted"/>
<dbReference type="Pfam" id="PF19747">
    <property type="entry name" value="DUF6234"/>
    <property type="match status" value="1"/>
</dbReference>
<dbReference type="EMBL" id="VDUX01000001">
    <property type="protein sequence ID" value="TXL62871.1"/>
    <property type="molecule type" value="Genomic_DNA"/>
</dbReference>
<feature type="domain" description="DUF6234" evidence="2">
    <location>
        <begin position="13"/>
        <end position="128"/>
    </location>
</feature>
<feature type="transmembrane region" description="Helical" evidence="1">
    <location>
        <begin position="53"/>
        <end position="75"/>
    </location>
</feature>
<organism evidence="3 4">
    <name type="scientific">Aeromicrobium terrae</name>
    <dbReference type="NCBI Taxonomy" id="2498846"/>
    <lineage>
        <taxon>Bacteria</taxon>
        <taxon>Bacillati</taxon>
        <taxon>Actinomycetota</taxon>
        <taxon>Actinomycetes</taxon>
        <taxon>Propionibacteriales</taxon>
        <taxon>Nocardioidaceae</taxon>
        <taxon>Aeromicrobium</taxon>
    </lineage>
</organism>